<evidence type="ECO:0000256" key="1">
    <source>
        <dbReference type="SAM" id="Phobius"/>
    </source>
</evidence>
<comment type="caution">
    <text evidence="2">The sequence shown here is derived from an EMBL/GenBank/DDBJ whole genome shotgun (WGS) entry which is preliminary data.</text>
</comment>
<dbReference type="STRING" id="1108045.GORHZ_011_00070"/>
<feature type="transmembrane region" description="Helical" evidence="1">
    <location>
        <begin position="49"/>
        <end position="74"/>
    </location>
</feature>
<dbReference type="OrthoDB" id="5186135at2"/>
<dbReference type="AlphaFoldDB" id="K6VMW2"/>
<keyword evidence="1" id="KW-1133">Transmembrane helix</keyword>
<keyword evidence="1" id="KW-0472">Membrane</keyword>
<feature type="transmembrane region" description="Helical" evidence="1">
    <location>
        <begin position="86"/>
        <end position="105"/>
    </location>
</feature>
<dbReference type="eggNOG" id="ENOG5032YM2">
    <property type="taxonomic scope" value="Bacteria"/>
</dbReference>
<keyword evidence="3" id="KW-1185">Reference proteome</keyword>
<dbReference type="RefSeq" id="WP_006329411.1">
    <property type="nucleotide sequence ID" value="NZ_BAHC01000011.1"/>
</dbReference>
<organism evidence="2 3">
    <name type="scientific">Gordonia rhizosphera NBRC 16068</name>
    <dbReference type="NCBI Taxonomy" id="1108045"/>
    <lineage>
        <taxon>Bacteria</taxon>
        <taxon>Bacillati</taxon>
        <taxon>Actinomycetota</taxon>
        <taxon>Actinomycetes</taxon>
        <taxon>Mycobacteriales</taxon>
        <taxon>Gordoniaceae</taxon>
        <taxon>Gordonia</taxon>
    </lineage>
</organism>
<dbReference type="Proteomes" id="UP000008363">
    <property type="component" value="Unassembled WGS sequence"/>
</dbReference>
<protein>
    <submittedName>
        <fullName evidence="2">Uncharacterized protein</fullName>
    </submittedName>
</protein>
<dbReference type="EMBL" id="BAHC01000011">
    <property type="protein sequence ID" value="GAB88235.1"/>
    <property type="molecule type" value="Genomic_DNA"/>
</dbReference>
<gene>
    <name evidence="2" type="ORF">GORHZ_011_00070</name>
</gene>
<proteinExistence type="predicted"/>
<evidence type="ECO:0000313" key="3">
    <source>
        <dbReference type="Proteomes" id="UP000008363"/>
    </source>
</evidence>
<name>K6VMW2_9ACTN</name>
<sequence>MTDQTPHRERVVLARRRGARIVRTRVEVEEQTEVGDALVRGLMRAQLGLALRLAILVSAVIVAIPLVGSLFPWLTTVIVAGIRLNWIVLAILLYPLLYLTGRLYVRFAEQAERDFVGVVDDDT</sequence>
<keyword evidence="1" id="KW-0812">Transmembrane</keyword>
<evidence type="ECO:0000313" key="2">
    <source>
        <dbReference type="EMBL" id="GAB88235.1"/>
    </source>
</evidence>
<accession>K6VMW2</accession>
<reference evidence="2 3" key="1">
    <citation type="submission" date="2012-08" db="EMBL/GenBank/DDBJ databases">
        <title>Whole genome shotgun sequence of Gordonia rhizosphera NBRC 16068.</title>
        <authorList>
            <person name="Takarada H."/>
            <person name="Isaki S."/>
            <person name="Hosoyama A."/>
            <person name="Tsuchikane K."/>
            <person name="Katsumata H."/>
            <person name="Baba S."/>
            <person name="Ohji S."/>
            <person name="Yamazaki S."/>
            <person name="Fujita N."/>
        </authorList>
    </citation>
    <scope>NUCLEOTIDE SEQUENCE [LARGE SCALE GENOMIC DNA]</scope>
    <source>
        <strain evidence="2 3">NBRC 16068</strain>
    </source>
</reference>